<dbReference type="FunCoup" id="E1Z5W6">
    <property type="interactions" value="1133"/>
</dbReference>
<evidence type="ECO:0000256" key="1">
    <source>
        <dbReference type="SAM" id="MobiDB-lite"/>
    </source>
</evidence>
<dbReference type="GO" id="GO:0016887">
    <property type="term" value="F:ATP hydrolysis activity"/>
    <property type="evidence" value="ECO:0007669"/>
    <property type="project" value="InterPro"/>
</dbReference>
<reference evidence="3 4" key="1">
    <citation type="journal article" date="2010" name="Plant Cell">
        <title>The Chlorella variabilis NC64A genome reveals adaptation to photosymbiosis, coevolution with viruses, and cryptic sex.</title>
        <authorList>
            <person name="Blanc G."/>
            <person name="Duncan G."/>
            <person name="Agarkova I."/>
            <person name="Borodovsky M."/>
            <person name="Gurnon J."/>
            <person name="Kuo A."/>
            <person name="Lindquist E."/>
            <person name="Lucas S."/>
            <person name="Pangilinan J."/>
            <person name="Polle J."/>
            <person name="Salamov A."/>
            <person name="Terry A."/>
            <person name="Yamada T."/>
            <person name="Dunigan D.D."/>
            <person name="Grigoriev I.V."/>
            <person name="Claverie J.M."/>
            <person name="Van Etten J.L."/>
        </authorList>
    </citation>
    <scope>NUCLEOTIDE SEQUENCE [LARGE SCALE GENOMIC DNA]</scope>
    <source>
        <strain evidence="3 4">NC64A</strain>
    </source>
</reference>
<dbReference type="KEGG" id="cvr:CHLNCDRAFT_140657"/>
<feature type="compositionally biased region" description="Low complexity" evidence="1">
    <location>
        <begin position="424"/>
        <end position="460"/>
    </location>
</feature>
<feature type="region of interest" description="Disordered" evidence="1">
    <location>
        <begin position="95"/>
        <end position="116"/>
    </location>
</feature>
<feature type="compositionally biased region" description="Low complexity" evidence="1">
    <location>
        <begin position="286"/>
        <end position="296"/>
    </location>
</feature>
<evidence type="ECO:0000313" key="3">
    <source>
        <dbReference type="EMBL" id="EFN58547.1"/>
    </source>
</evidence>
<keyword evidence="4" id="KW-1185">Reference proteome</keyword>
<feature type="region of interest" description="Disordered" evidence="1">
    <location>
        <begin position="522"/>
        <end position="593"/>
    </location>
</feature>
<dbReference type="eggNOG" id="KOG1845">
    <property type="taxonomic scope" value="Eukaryota"/>
</dbReference>
<dbReference type="RefSeq" id="XP_005850649.1">
    <property type="nucleotide sequence ID" value="XM_005850587.1"/>
</dbReference>
<evidence type="ECO:0000259" key="2">
    <source>
        <dbReference type="Pfam" id="PF17942"/>
    </source>
</evidence>
<dbReference type="PANTHER" id="PTHR23336:SF50">
    <property type="entry name" value="PROTEIN MICRORCHIDIA 1-RELATED"/>
    <property type="match status" value="1"/>
</dbReference>
<protein>
    <recommendedName>
        <fullName evidence="2">Morc S5 domain-containing protein</fullName>
    </recommendedName>
</protein>
<dbReference type="AlphaFoldDB" id="E1Z5W6"/>
<sequence length="593" mass="62761">MTASQPSPAAGSTETVDTVPPHQPALFPSHYPTPFSAIATLLAGCLLRCEQSSGTYAHVDLEMQQQQGPHQQHQLPVLVVEDDAAGLSPQQLRRSVGIPQRANSTVGSSGAAGGTGSSKLPDLVHAALRLGSLALVLTKRRQQGASVALLTCTSAAGDVEAVVVDFAADGSQQLAPARKAGVPATAAAPAAATAPPDSEAAVGWQAAMDAIGRLWPSHGSKARLQQLLDAMPEQGTRLLIAQLRRASHTGGAAEAAAYELDWAGAGDLKAADVLGQVAAAGAAGTGVLPSPQGLPEQPQPPPGDPGVQRCMAHRHSLRAYMGLLFLRWPAGFRLRLRGSDMQHTPIRDKVDERGFQMQHVVQVHTGFLADAPHTVVQGICLYHSNRLVKPFWKAFLKRTVPAYWKRHAHLLDGWTGLRHGSGMAGQQTPAPPWAAAMQQQHEQLAQGRSQQQQQQQHPAAGTLQQLMTLATAAGQQATHGEAQTWRQLLAALLAQHGPLQAARQQQQLMGLEQLQQMGLPGSAVTGTRATATTTTGQQQLHAGRFTPSQQQQPEEPQRSMVGLHGAREHDALAGSKRSNLGEDAVAAKRPRLC</sequence>
<dbReference type="InParanoid" id="E1Z5W6"/>
<dbReference type="Pfam" id="PF17942">
    <property type="entry name" value="Morc6_S5"/>
    <property type="match status" value="1"/>
</dbReference>
<dbReference type="Proteomes" id="UP000008141">
    <property type="component" value="Unassembled WGS sequence"/>
</dbReference>
<dbReference type="OrthoDB" id="567073at2759"/>
<feature type="region of interest" description="Disordered" evidence="1">
    <location>
        <begin position="420"/>
        <end position="460"/>
    </location>
</feature>
<dbReference type="GeneID" id="17358163"/>
<dbReference type="EMBL" id="GL433837">
    <property type="protein sequence ID" value="EFN58547.1"/>
    <property type="molecule type" value="Genomic_DNA"/>
</dbReference>
<dbReference type="PANTHER" id="PTHR23336">
    <property type="entry name" value="ZINC FINGER CW-TYPE COILED-COIL DOMAIN PROTEIN 3"/>
    <property type="match status" value="1"/>
</dbReference>
<gene>
    <name evidence="3" type="ORF">CHLNCDRAFT_140657</name>
</gene>
<feature type="compositionally biased region" description="Low complexity" evidence="1">
    <location>
        <begin position="522"/>
        <end position="539"/>
    </location>
</feature>
<organism evidence="4">
    <name type="scientific">Chlorella variabilis</name>
    <name type="common">Green alga</name>
    <dbReference type="NCBI Taxonomy" id="554065"/>
    <lineage>
        <taxon>Eukaryota</taxon>
        <taxon>Viridiplantae</taxon>
        <taxon>Chlorophyta</taxon>
        <taxon>core chlorophytes</taxon>
        <taxon>Trebouxiophyceae</taxon>
        <taxon>Chlorellales</taxon>
        <taxon>Chlorellaceae</taxon>
        <taxon>Chlorella clade</taxon>
        <taxon>Chlorella</taxon>
    </lineage>
</organism>
<dbReference type="GO" id="GO:0005634">
    <property type="term" value="C:nucleus"/>
    <property type="evidence" value="ECO:0007669"/>
    <property type="project" value="TreeGrafter"/>
</dbReference>
<evidence type="ECO:0000313" key="4">
    <source>
        <dbReference type="Proteomes" id="UP000008141"/>
    </source>
</evidence>
<dbReference type="InterPro" id="IPR041006">
    <property type="entry name" value="Morc_S5"/>
</dbReference>
<proteinExistence type="predicted"/>
<feature type="region of interest" description="Disordered" evidence="1">
    <location>
        <begin position="286"/>
        <end position="307"/>
    </location>
</feature>
<feature type="domain" description="Morc S5" evidence="2">
    <location>
        <begin position="315"/>
        <end position="396"/>
    </location>
</feature>
<feature type="compositionally biased region" description="Polar residues" evidence="1">
    <location>
        <begin position="1"/>
        <end position="16"/>
    </location>
</feature>
<dbReference type="InterPro" id="IPR045261">
    <property type="entry name" value="MORC_ATPase"/>
</dbReference>
<name>E1Z5W6_CHLVA</name>
<accession>E1Z5W6</accession>
<feature type="region of interest" description="Disordered" evidence="1">
    <location>
        <begin position="1"/>
        <end position="25"/>
    </location>
</feature>